<dbReference type="SUPFAM" id="SSF52540">
    <property type="entry name" value="P-loop containing nucleoside triphosphate hydrolases"/>
    <property type="match status" value="1"/>
</dbReference>
<dbReference type="Pfam" id="PF21530">
    <property type="entry name" value="Pif1_2B_dom"/>
    <property type="match status" value="1"/>
</dbReference>
<evidence type="ECO:0000313" key="2">
    <source>
        <dbReference type="Proteomes" id="UP000515154"/>
    </source>
</evidence>
<dbReference type="PANTHER" id="PTHR23274:SF48">
    <property type="entry name" value="ATP-DEPENDENT DNA HELICASE"/>
    <property type="match status" value="1"/>
</dbReference>
<dbReference type="InterPro" id="IPR027417">
    <property type="entry name" value="P-loop_NTPase"/>
</dbReference>
<sequence length="234" mass="26062">MVSPLAELKEKIFPTLQDNFKNIAWFAERTILAPRNESVDNVKHGLLHILTRDAPTFVSIDTTNHEHAAVEYPVEFLNALQPTGLPSHKLFLKKVVPIVLLGNLDPPRLSNGTSLTVTTMTSHVLQATIIASCHRGEITYIPRMPLIPSNVPFQFKHLQFPVRLCFTMTINKAQSQTLKIVDHNLQILCLSHGQLYVGCSRVSSANDLYIYSTDAGLTQNTVYPEALSASLSIY</sequence>
<feature type="domain" description="DNA helicase Pif1-like 2B" evidence="1">
    <location>
        <begin position="75"/>
        <end position="119"/>
    </location>
</feature>
<gene>
    <name evidence="3" type="primary">LOC115222350</name>
</gene>
<name>A0A6P7TGA6_9MOLL</name>
<dbReference type="RefSeq" id="XP_029648406.1">
    <property type="nucleotide sequence ID" value="XM_029792546.1"/>
</dbReference>
<dbReference type="GO" id="GO:0006260">
    <property type="term" value="P:DNA replication"/>
    <property type="evidence" value="ECO:0007669"/>
    <property type="project" value="TreeGrafter"/>
</dbReference>
<evidence type="ECO:0000313" key="3">
    <source>
        <dbReference type="RefSeq" id="XP_029648406.1"/>
    </source>
</evidence>
<reference evidence="3" key="1">
    <citation type="submission" date="2025-08" db="UniProtKB">
        <authorList>
            <consortium name="RefSeq"/>
        </authorList>
    </citation>
    <scope>IDENTIFICATION</scope>
</reference>
<dbReference type="InterPro" id="IPR049163">
    <property type="entry name" value="Pif1-like_2B_dom"/>
</dbReference>
<dbReference type="PANTHER" id="PTHR23274">
    <property type="entry name" value="DNA HELICASE-RELATED"/>
    <property type="match status" value="1"/>
</dbReference>
<keyword evidence="2" id="KW-1185">Reference proteome</keyword>
<evidence type="ECO:0000259" key="1">
    <source>
        <dbReference type="Pfam" id="PF21530"/>
    </source>
</evidence>
<proteinExistence type="predicted"/>
<dbReference type="Proteomes" id="UP000515154">
    <property type="component" value="Linkage group LG19"/>
</dbReference>
<dbReference type="GO" id="GO:0005657">
    <property type="term" value="C:replication fork"/>
    <property type="evidence" value="ECO:0007669"/>
    <property type="project" value="TreeGrafter"/>
</dbReference>
<protein>
    <submittedName>
        <fullName evidence="3">Uncharacterized protein LOC115222350</fullName>
    </submittedName>
</protein>
<accession>A0A6P7TGA6</accession>
<organism evidence="2 3">
    <name type="scientific">Octopus sinensis</name>
    <name type="common">East Asian common octopus</name>
    <dbReference type="NCBI Taxonomy" id="2607531"/>
    <lineage>
        <taxon>Eukaryota</taxon>
        <taxon>Metazoa</taxon>
        <taxon>Spiralia</taxon>
        <taxon>Lophotrochozoa</taxon>
        <taxon>Mollusca</taxon>
        <taxon>Cephalopoda</taxon>
        <taxon>Coleoidea</taxon>
        <taxon>Octopodiformes</taxon>
        <taxon>Octopoda</taxon>
        <taxon>Incirrata</taxon>
        <taxon>Octopodidae</taxon>
        <taxon>Octopus</taxon>
    </lineage>
</organism>
<dbReference type="AlphaFoldDB" id="A0A6P7TGA6"/>
<dbReference type="KEGG" id="osn:115222350"/>